<dbReference type="InterPro" id="IPR013120">
    <property type="entry name" value="FAR_NAD-bd"/>
</dbReference>
<dbReference type="NCBIfam" id="TIGR01490">
    <property type="entry name" value="HAD-SF-IB-hyp1"/>
    <property type="match status" value="1"/>
</dbReference>
<comment type="caution">
    <text evidence="3">The sequence shown here is derived from an EMBL/GenBank/DDBJ whole genome shotgun (WGS) entry which is preliminary data.</text>
</comment>
<gene>
    <name evidence="3" type="ORF">CLV49_2945</name>
</gene>
<dbReference type="GO" id="GO:0016787">
    <property type="term" value="F:hydrolase activity"/>
    <property type="evidence" value="ECO:0007669"/>
    <property type="project" value="UniProtKB-KW"/>
</dbReference>
<dbReference type="NCBIfam" id="TIGR01488">
    <property type="entry name" value="HAD-SF-IB"/>
    <property type="match status" value="1"/>
</dbReference>
<evidence type="ECO:0000313" key="3">
    <source>
        <dbReference type="EMBL" id="PSL39311.1"/>
    </source>
</evidence>
<dbReference type="GO" id="GO:0035336">
    <property type="term" value="P:long-chain fatty-acyl-CoA metabolic process"/>
    <property type="evidence" value="ECO:0007669"/>
    <property type="project" value="TreeGrafter"/>
</dbReference>
<dbReference type="PANTHER" id="PTHR11011:SF45">
    <property type="entry name" value="FATTY ACYL-COA REDUCTASE CG8306-RELATED"/>
    <property type="match status" value="1"/>
</dbReference>
<dbReference type="InterPro" id="IPR023214">
    <property type="entry name" value="HAD_sf"/>
</dbReference>
<dbReference type="AlphaFoldDB" id="A0A2P8GZB8"/>
<dbReference type="Pfam" id="PF12710">
    <property type="entry name" value="HAD"/>
    <property type="match status" value="1"/>
</dbReference>
<dbReference type="GO" id="GO:0080019">
    <property type="term" value="F:alcohol-forming very long-chain fatty acyl-CoA reductase activity"/>
    <property type="evidence" value="ECO:0007669"/>
    <property type="project" value="InterPro"/>
</dbReference>
<reference evidence="3 4" key="1">
    <citation type="submission" date="2018-03" db="EMBL/GenBank/DDBJ databases">
        <title>Genomic Encyclopedia of Archaeal and Bacterial Type Strains, Phase II (KMG-II): from individual species to whole genera.</title>
        <authorList>
            <person name="Goeker M."/>
        </authorList>
    </citation>
    <scope>NUCLEOTIDE SEQUENCE [LARGE SCALE GENOMIC DNA]</scope>
    <source>
        <strain evidence="3 4">DSM 21548</strain>
    </source>
</reference>
<dbReference type="Pfam" id="PF07993">
    <property type="entry name" value="NAD_binding_4"/>
    <property type="match status" value="1"/>
</dbReference>
<dbReference type="InterPro" id="IPR036412">
    <property type="entry name" value="HAD-like_sf"/>
</dbReference>
<evidence type="ECO:0000313" key="4">
    <source>
        <dbReference type="Proteomes" id="UP000241203"/>
    </source>
</evidence>
<sequence>MTGAEMSDGEQAAIRALEDALGEGALANQHILLTGATGFVGQALLEKLLAEYPSTRISVLIRPRGSLTGTKRLTSLMRKPVFKPWRERVGAEEADRQVAERVTVIESSMGDVAELPGDLDVLIHSASTVSFDPPIDEAFRTNVQGAVGLYEALLRTGSDPHVVHVSTAYVGGIRKGTAVEASLEHAVDWRTELDAAIAARAAVEASSRRPEVLRSLIATARAESGKVGPQAVAAAAEEGRREWVHKRLVEYGRSRAQSLGWADVYALTKSLSERVAEDLWAGNGHRLSVVRPAIIESALAHPFPGWIDGFKVADPLIIAYGRGLLPEFPGLPDSILDIIPVDIVVNATLAVAATPPPVDAPRYFHLSSGGRNPLTFRDMYENVLRYFSANPIPDDQRGHIRVPAWAFPGSKAIERALAINERANVAARRLLLRLPSSATTRGWMRGVSSRAQDLELLRSYADLYQSYTQAEIVYDDSRTAELGRAVAPDRQAVHGFDAASIDWDDYMQRVHLPAVTTLMKTFSSRPRAKAMGEKALPTNPRAVAVFDLEGTILASNIVEQYLWVRLASLPTSHWPSELADLLASLPRYLQAERRDRGEFIRTFLRRYEGVDDARIRALVRESVSDALLARMKPEAIRRIRAHRAAGHRTVLVTGAVDVLVEPFASLFDEVVASSMHVRDGRWTGYLSGPPLVDEARAAWLRLYAERHDLDLSASYAYGDSHADRAWMELVGHPQAVNPDAALYEHAVQKHWKIRLWHDLRHRRLDSLVSVLRSESALQPPAIPTSAHPDPTRDRPAVDDTPHPVEETSA</sequence>
<dbReference type="InterPro" id="IPR036291">
    <property type="entry name" value="NAD(P)-bd_dom_sf"/>
</dbReference>
<dbReference type="RefSeq" id="WP_166426845.1">
    <property type="nucleotide sequence ID" value="NZ_PYAU01000001.1"/>
</dbReference>
<dbReference type="Gene3D" id="1.20.1440.100">
    <property type="entry name" value="SG protein - dephosphorylation function"/>
    <property type="match status" value="1"/>
</dbReference>
<dbReference type="GO" id="GO:0010345">
    <property type="term" value="P:suberin biosynthetic process"/>
    <property type="evidence" value="ECO:0007669"/>
    <property type="project" value="TreeGrafter"/>
</dbReference>
<feature type="domain" description="Thioester reductase (TE)" evidence="2">
    <location>
        <begin position="33"/>
        <end position="348"/>
    </location>
</feature>
<keyword evidence="3" id="KW-0378">Hydrolase</keyword>
<dbReference type="EMBL" id="PYAU01000001">
    <property type="protein sequence ID" value="PSL39311.1"/>
    <property type="molecule type" value="Genomic_DNA"/>
</dbReference>
<feature type="compositionally biased region" description="Basic and acidic residues" evidence="1">
    <location>
        <begin position="789"/>
        <end position="809"/>
    </location>
</feature>
<dbReference type="Proteomes" id="UP000241203">
    <property type="component" value="Unassembled WGS sequence"/>
</dbReference>
<protein>
    <submittedName>
        <fullName evidence="3">HAD superfamily hydrolase (TIGR01490 family)</fullName>
    </submittedName>
</protein>
<dbReference type="Gene3D" id="3.40.50.720">
    <property type="entry name" value="NAD(P)-binding Rossmann-like Domain"/>
    <property type="match status" value="1"/>
</dbReference>
<evidence type="ECO:0000259" key="2">
    <source>
        <dbReference type="Pfam" id="PF07993"/>
    </source>
</evidence>
<dbReference type="SUPFAM" id="SSF56784">
    <property type="entry name" value="HAD-like"/>
    <property type="match status" value="1"/>
</dbReference>
<evidence type="ECO:0000256" key="1">
    <source>
        <dbReference type="SAM" id="MobiDB-lite"/>
    </source>
</evidence>
<dbReference type="InterPro" id="IPR006385">
    <property type="entry name" value="HAD_hydro_SerB1"/>
</dbReference>
<accession>A0A2P8GZB8</accession>
<dbReference type="PANTHER" id="PTHR11011">
    <property type="entry name" value="MALE STERILITY PROTEIN 2-RELATED"/>
    <property type="match status" value="1"/>
</dbReference>
<proteinExistence type="predicted"/>
<dbReference type="InterPro" id="IPR026055">
    <property type="entry name" value="FAR"/>
</dbReference>
<name>A0A2P8GZB8_9MICO</name>
<feature type="region of interest" description="Disordered" evidence="1">
    <location>
        <begin position="777"/>
        <end position="809"/>
    </location>
</feature>
<dbReference type="Gene3D" id="3.40.50.1000">
    <property type="entry name" value="HAD superfamily/HAD-like"/>
    <property type="match status" value="1"/>
</dbReference>
<organism evidence="3 4">
    <name type="scientific">Labedella gwakjiensis</name>
    <dbReference type="NCBI Taxonomy" id="390269"/>
    <lineage>
        <taxon>Bacteria</taxon>
        <taxon>Bacillati</taxon>
        <taxon>Actinomycetota</taxon>
        <taxon>Actinomycetes</taxon>
        <taxon>Micrococcales</taxon>
        <taxon>Microbacteriaceae</taxon>
        <taxon>Labedella</taxon>
    </lineage>
</organism>
<dbReference type="SUPFAM" id="SSF51735">
    <property type="entry name" value="NAD(P)-binding Rossmann-fold domains"/>
    <property type="match status" value="1"/>
</dbReference>